<dbReference type="EMBL" id="VEPZ02001787">
    <property type="protein sequence ID" value="KAE8654389.1"/>
    <property type="molecule type" value="Genomic_DNA"/>
</dbReference>
<reference evidence="2" key="1">
    <citation type="submission" date="2019-09" db="EMBL/GenBank/DDBJ databases">
        <title>Draft genome information of white flower Hibiscus syriacus.</title>
        <authorList>
            <person name="Kim Y.-M."/>
        </authorList>
    </citation>
    <scope>NUCLEOTIDE SEQUENCE [LARGE SCALE GENOMIC DNA]</scope>
    <source>
        <strain evidence="2">YM2019G1</strain>
    </source>
</reference>
<evidence type="ECO:0000313" key="3">
    <source>
        <dbReference type="Proteomes" id="UP000436088"/>
    </source>
</evidence>
<protein>
    <submittedName>
        <fullName evidence="2">Transcriptional regulator SUPERMAN</fullName>
    </submittedName>
</protein>
<name>A0A6A2X7M1_HIBSY</name>
<dbReference type="AlphaFoldDB" id="A0A6A2X7M1"/>
<gene>
    <name evidence="2" type="ORF">F3Y22_tig00117048pilonHSYRG00168</name>
</gene>
<evidence type="ECO:0000256" key="1">
    <source>
        <dbReference type="SAM" id="MobiDB-lite"/>
    </source>
</evidence>
<dbReference type="OrthoDB" id="1919386at2759"/>
<organism evidence="2 3">
    <name type="scientific">Hibiscus syriacus</name>
    <name type="common">Rose of Sharon</name>
    <dbReference type="NCBI Taxonomy" id="106335"/>
    <lineage>
        <taxon>Eukaryota</taxon>
        <taxon>Viridiplantae</taxon>
        <taxon>Streptophyta</taxon>
        <taxon>Embryophyta</taxon>
        <taxon>Tracheophyta</taxon>
        <taxon>Spermatophyta</taxon>
        <taxon>Magnoliopsida</taxon>
        <taxon>eudicotyledons</taxon>
        <taxon>Gunneridae</taxon>
        <taxon>Pentapetalae</taxon>
        <taxon>rosids</taxon>
        <taxon>malvids</taxon>
        <taxon>Malvales</taxon>
        <taxon>Malvaceae</taxon>
        <taxon>Malvoideae</taxon>
        <taxon>Hibiscus</taxon>
    </lineage>
</organism>
<keyword evidence="3" id="KW-1185">Reference proteome</keyword>
<comment type="caution">
    <text evidence="2">The sequence shown here is derived from an EMBL/GenBank/DDBJ whole genome shotgun (WGS) entry which is preliminary data.</text>
</comment>
<proteinExistence type="predicted"/>
<accession>A0A6A2X7M1</accession>
<dbReference type="Pfam" id="PF14009">
    <property type="entry name" value="PADRE"/>
    <property type="match status" value="1"/>
</dbReference>
<sequence>MGVCASSQHSTRKGGNSSRPPPTTKIIHPNGNLQEFRQPIKACLILSQNPDCFLCDSELMYVNSRPPRVPDDEQLRLDRIYFLMPLSKSQATLSLQELCSLAVKASGSLSHLNTVYSSQGIIFMFSRVQNLEVE</sequence>
<dbReference type="InterPro" id="IPR025322">
    <property type="entry name" value="PADRE_dom"/>
</dbReference>
<dbReference type="PANTHER" id="PTHR33052">
    <property type="entry name" value="DUF4228 DOMAIN PROTEIN-RELATED"/>
    <property type="match status" value="1"/>
</dbReference>
<dbReference type="Proteomes" id="UP000436088">
    <property type="component" value="Unassembled WGS sequence"/>
</dbReference>
<feature type="region of interest" description="Disordered" evidence="1">
    <location>
        <begin position="1"/>
        <end position="24"/>
    </location>
</feature>
<feature type="compositionally biased region" description="Polar residues" evidence="1">
    <location>
        <begin position="1"/>
        <end position="18"/>
    </location>
</feature>
<evidence type="ECO:0000313" key="2">
    <source>
        <dbReference type="EMBL" id="KAE8654389.1"/>
    </source>
</evidence>